<evidence type="ECO:0000256" key="1">
    <source>
        <dbReference type="ARBA" id="ARBA00004651"/>
    </source>
</evidence>
<evidence type="ECO:0000256" key="3">
    <source>
        <dbReference type="ARBA" id="ARBA00022692"/>
    </source>
</evidence>
<evidence type="ECO:0000313" key="8">
    <source>
        <dbReference type="Proteomes" id="UP001314681"/>
    </source>
</evidence>
<evidence type="ECO:0000256" key="4">
    <source>
        <dbReference type="ARBA" id="ARBA00022989"/>
    </source>
</evidence>
<dbReference type="Proteomes" id="UP001314681">
    <property type="component" value="Unassembled WGS sequence"/>
</dbReference>
<keyword evidence="4 6" id="KW-1133">Transmembrane helix</keyword>
<gene>
    <name evidence="7" type="ORF">KTH90_20375</name>
</gene>
<dbReference type="PANTHER" id="PTHR32196">
    <property type="entry name" value="ABC TRANSPORTER PERMEASE PROTEIN YPHD-RELATED-RELATED"/>
    <property type="match status" value="1"/>
</dbReference>
<keyword evidence="8" id="KW-1185">Reference proteome</keyword>
<protein>
    <submittedName>
        <fullName evidence="7">ABC transporter permease</fullName>
    </submittedName>
</protein>
<evidence type="ECO:0000256" key="2">
    <source>
        <dbReference type="ARBA" id="ARBA00022475"/>
    </source>
</evidence>
<name>A0ABS6KCY8_9FIRM</name>
<keyword evidence="2" id="KW-1003">Cell membrane</keyword>
<feature type="transmembrane region" description="Helical" evidence="6">
    <location>
        <begin position="18"/>
        <end position="35"/>
    </location>
</feature>
<keyword evidence="3 6" id="KW-0812">Transmembrane</keyword>
<dbReference type="RefSeq" id="WP_238727392.1">
    <property type="nucleotide sequence ID" value="NZ_JAHQCX010000018.1"/>
</dbReference>
<feature type="transmembrane region" description="Helical" evidence="6">
    <location>
        <begin position="97"/>
        <end position="119"/>
    </location>
</feature>
<dbReference type="EMBL" id="JAHQCX010000018">
    <property type="protein sequence ID" value="MBU9728364.1"/>
    <property type="molecule type" value="Genomic_DNA"/>
</dbReference>
<evidence type="ECO:0000256" key="5">
    <source>
        <dbReference type="ARBA" id="ARBA00023136"/>
    </source>
</evidence>
<feature type="transmembrane region" description="Helical" evidence="6">
    <location>
        <begin position="126"/>
        <end position="146"/>
    </location>
</feature>
<feature type="transmembrane region" description="Helical" evidence="6">
    <location>
        <begin position="166"/>
        <end position="187"/>
    </location>
</feature>
<evidence type="ECO:0000256" key="6">
    <source>
        <dbReference type="SAM" id="Phobius"/>
    </source>
</evidence>
<comment type="caution">
    <text evidence="7">The sequence shown here is derived from an EMBL/GenBank/DDBJ whole genome shotgun (WGS) entry which is preliminary data.</text>
</comment>
<dbReference type="CDD" id="cd06579">
    <property type="entry name" value="TM_PBP1_transp_AraH_like"/>
    <property type="match status" value="1"/>
</dbReference>
<reference evidence="7 8" key="1">
    <citation type="submission" date="2021-06" db="EMBL/GenBank/DDBJ databases">
        <title>Description of novel taxa of the family Lachnospiraceae.</title>
        <authorList>
            <person name="Chaplin A.V."/>
            <person name="Sokolova S.R."/>
            <person name="Pikina A.P."/>
            <person name="Korzhanova M."/>
            <person name="Belova V."/>
            <person name="Korostin D."/>
            <person name="Efimov B.A."/>
        </authorList>
    </citation>
    <scope>NUCLEOTIDE SEQUENCE [LARGE SCALE GENOMIC DNA]</scope>
    <source>
        <strain evidence="7 8">ASD4241</strain>
    </source>
</reference>
<feature type="transmembrane region" description="Helical" evidence="6">
    <location>
        <begin position="272"/>
        <end position="294"/>
    </location>
</feature>
<organism evidence="7 8">
    <name type="scientific">Diplocloster modestus</name>
    <dbReference type="NCBI Taxonomy" id="2850322"/>
    <lineage>
        <taxon>Bacteria</taxon>
        <taxon>Bacillati</taxon>
        <taxon>Bacillota</taxon>
        <taxon>Clostridia</taxon>
        <taxon>Lachnospirales</taxon>
        <taxon>Lachnospiraceae</taxon>
        <taxon>Diplocloster</taxon>
    </lineage>
</organism>
<accession>A0ABS6KCY8</accession>
<feature type="transmembrane region" description="Helical" evidence="6">
    <location>
        <begin position="56"/>
        <end position="77"/>
    </location>
</feature>
<dbReference type="InterPro" id="IPR001851">
    <property type="entry name" value="ABC_transp_permease"/>
</dbReference>
<sequence length="321" mass="33452">MQSKGINKASVIRFLREYTIYVALAVVILFFAITLRGKGFFTPGNALNIIRQTSALAIMGVGLTFVICTGGIDLSIGSIVGLSSLLTALAMRQGANVFLAFLVGIATGALVGAVNGFLYSKLKMPSFISTLAMSGIIYGIALLPTESSPVPIANDLFNEIFGSGDIGPIPILMIWMITAVILGHIMLRHMKYGRQVLAVGGNEISAKYSGINTAKIKFQVMLVCGTMAGLAGCLYAGRMHTGRCTFGEGAETQVIAGVVLGGTIMNGGKGSIIGTLVGSILIGMISNGLVIMGLNVAQQEIVQGIIIILAIAFGSAQEREA</sequence>
<evidence type="ECO:0000313" key="7">
    <source>
        <dbReference type="EMBL" id="MBU9728364.1"/>
    </source>
</evidence>
<proteinExistence type="predicted"/>
<dbReference type="PANTHER" id="PTHR32196:SF72">
    <property type="entry name" value="RIBOSE IMPORT PERMEASE PROTEIN RBSC"/>
    <property type="match status" value="1"/>
</dbReference>
<comment type="subcellular location">
    <subcellularLocation>
        <location evidence="1">Cell membrane</location>
        <topology evidence="1">Multi-pass membrane protein</topology>
    </subcellularLocation>
</comment>
<keyword evidence="5 6" id="KW-0472">Membrane</keyword>
<dbReference type="Pfam" id="PF02653">
    <property type="entry name" value="BPD_transp_2"/>
    <property type="match status" value="1"/>
</dbReference>